<dbReference type="RefSeq" id="WP_283343434.1">
    <property type="nucleotide sequence ID" value="NZ_JASHIF010000002.1"/>
</dbReference>
<dbReference type="Gene3D" id="1.20.1420.60">
    <property type="match status" value="1"/>
</dbReference>
<accession>A0ABT6Y3N5</accession>
<organism evidence="2 3">
    <name type="scientific">Flectobacillus roseus</name>
    <dbReference type="NCBI Taxonomy" id="502259"/>
    <lineage>
        <taxon>Bacteria</taxon>
        <taxon>Pseudomonadati</taxon>
        <taxon>Bacteroidota</taxon>
        <taxon>Cytophagia</taxon>
        <taxon>Cytophagales</taxon>
        <taxon>Flectobacillaceae</taxon>
        <taxon>Flectobacillus</taxon>
    </lineage>
</organism>
<dbReference type="Pfam" id="PF14300">
    <property type="entry name" value="DMP19"/>
    <property type="match status" value="1"/>
</dbReference>
<evidence type="ECO:0000259" key="1">
    <source>
        <dbReference type="Pfam" id="PF14300"/>
    </source>
</evidence>
<protein>
    <submittedName>
        <fullName evidence="2">DUF4375 domain-containing protein</fullName>
    </submittedName>
</protein>
<evidence type="ECO:0000313" key="2">
    <source>
        <dbReference type="EMBL" id="MDI9858182.1"/>
    </source>
</evidence>
<comment type="caution">
    <text evidence="2">The sequence shown here is derived from an EMBL/GenBank/DDBJ whole genome shotgun (WGS) entry which is preliminary data.</text>
</comment>
<dbReference type="InterPro" id="IPR025402">
    <property type="entry name" value="DMP19_C"/>
</dbReference>
<dbReference type="EMBL" id="JASHIF010000002">
    <property type="protein sequence ID" value="MDI9858182.1"/>
    <property type="molecule type" value="Genomic_DNA"/>
</dbReference>
<evidence type="ECO:0000313" key="3">
    <source>
        <dbReference type="Proteomes" id="UP001236507"/>
    </source>
</evidence>
<gene>
    <name evidence="2" type="ORF">QM524_03060</name>
</gene>
<keyword evidence="3" id="KW-1185">Reference proteome</keyword>
<dbReference type="Proteomes" id="UP001236507">
    <property type="component" value="Unassembled WGS sequence"/>
</dbReference>
<reference evidence="2 3" key="1">
    <citation type="submission" date="2023-05" db="EMBL/GenBank/DDBJ databases">
        <title>Novel species of genus Flectobacillus isolated from stream in China.</title>
        <authorList>
            <person name="Lu H."/>
        </authorList>
    </citation>
    <scope>NUCLEOTIDE SEQUENCE [LARGE SCALE GENOMIC DNA]</scope>
    <source>
        <strain evidence="2 3">KCTC 42575</strain>
    </source>
</reference>
<name>A0ABT6Y3N5_9BACT</name>
<sequence length="205" mass="24455">MVRLFDIEKGNQNELIHFVTISKQQLENIQTTYQWESYDEYDNRVTEYMELLLDNLTQKHKGKETSNLFWKELTRGQKIFWSFLAFSGEVDNGGVNQFLHNKGEHLNAVRQVMVELNQTELLKLYDNFLAELKKNSLKMNWYLSLSQTTILSKNQRHRAYLKSLELLDSPEELNDYFYSDECRLQWDKAMSDYIESNLQQFALIN</sequence>
<proteinExistence type="predicted"/>
<feature type="domain" description="DNA mimic protein DMP19 C-terminal" evidence="1">
    <location>
        <begin position="72"/>
        <end position="197"/>
    </location>
</feature>